<feature type="transmembrane region" description="Helical" evidence="7">
    <location>
        <begin position="88"/>
        <end position="106"/>
    </location>
</feature>
<dbReference type="EMBL" id="QWIJ01001281">
    <property type="protein sequence ID" value="RMX75515.1"/>
    <property type="molecule type" value="Genomic_DNA"/>
</dbReference>
<organism evidence="10 12">
    <name type="scientific">Hortaea werneckii</name>
    <name type="common">Black yeast</name>
    <name type="synonym">Cladosporium werneckii</name>
    <dbReference type="NCBI Taxonomy" id="91943"/>
    <lineage>
        <taxon>Eukaryota</taxon>
        <taxon>Fungi</taxon>
        <taxon>Dikarya</taxon>
        <taxon>Ascomycota</taxon>
        <taxon>Pezizomycotina</taxon>
        <taxon>Dothideomycetes</taxon>
        <taxon>Dothideomycetidae</taxon>
        <taxon>Mycosphaerellales</taxon>
        <taxon>Teratosphaeriaceae</taxon>
        <taxon>Hortaea</taxon>
    </lineage>
</organism>
<dbReference type="GO" id="GO:0035435">
    <property type="term" value="P:phosphate ion transmembrane transport"/>
    <property type="evidence" value="ECO:0007669"/>
    <property type="project" value="TreeGrafter"/>
</dbReference>
<feature type="compositionally biased region" description="Polar residues" evidence="8">
    <location>
        <begin position="304"/>
        <end position="324"/>
    </location>
</feature>
<evidence type="ECO:0000313" key="9">
    <source>
        <dbReference type="EMBL" id="RMX75515.1"/>
    </source>
</evidence>
<comment type="subcellular location">
    <subcellularLocation>
        <location evidence="1 7">Membrane</location>
        <topology evidence="1 7">Multi-pass membrane protein</topology>
    </subcellularLocation>
</comment>
<dbReference type="AlphaFoldDB" id="A0A3M6XXF5"/>
<evidence type="ECO:0000256" key="8">
    <source>
        <dbReference type="SAM" id="MobiDB-lite"/>
    </source>
</evidence>
<dbReference type="Proteomes" id="UP000281245">
    <property type="component" value="Unassembled WGS sequence"/>
</dbReference>
<dbReference type="GO" id="GO:0005315">
    <property type="term" value="F:phosphate transmembrane transporter activity"/>
    <property type="evidence" value="ECO:0007669"/>
    <property type="project" value="InterPro"/>
</dbReference>
<evidence type="ECO:0000256" key="3">
    <source>
        <dbReference type="ARBA" id="ARBA00022592"/>
    </source>
</evidence>
<feature type="transmembrane region" description="Helical" evidence="7">
    <location>
        <begin position="538"/>
        <end position="564"/>
    </location>
</feature>
<sequence length="573" mass="62146">MAALNQVDWIIALITIAFCMSAFGNGANDVANSYATSVAARTLTLPQVGVMAACTEFIGAVALGSRVTDTIKNGIIDLNRFNDYPNTLVLAMGCAEFGAAFWLLTATRFGFPVSTTQTIVGALVGVGIVTKADISWAWNDGSVSQVAASWGIAPAIAAGFSAILFLTIKYSVLHRKDSLKWAMRLIPVYLAFTAAVLALFIVIELPGMEDLAAFGAGKAVGIILGVFAGVLLIAYVFFMPYFHRRLIKGDPRLRFYHVPLGPTLLREDPWIYFPAKGDEPVIDYYANAQSGAAVVPEAEGVEKNPNTTTVGTSSAETQLSGGSSSERDQEANREDVIKNHIIEPEERFLAPTDHLPLYNPKRMWAWTKYILLQGVTRDCVSYDSERLRATHEKAVVYENRVEHLWTYCQVASAIIMSIAHGSNDVANAVGPWVAAYNTWKSGEVDSESDTPVWILAVAGILLGGGFWFLGWRIIRSLGNRITRVSPTRGYSMELGAAITVLLASRLGLPVSTTQCLTGATLGVALMNFDMGAVNWRQLGFILIGWILTLPMAGLMAGILLLMSLNTPSFWDIN</sequence>
<dbReference type="OrthoDB" id="260807at2759"/>
<comment type="function">
    <text evidence="7">Sodium-phosphate symporter.</text>
</comment>
<dbReference type="PANTHER" id="PTHR11101">
    <property type="entry name" value="PHOSPHATE TRANSPORTER"/>
    <property type="match status" value="1"/>
</dbReference>
<proteinExistence type="inferred from homology"/>
<gene>
    <name evidence="10" type="ORF">D0868_11797</name>
    <name evidence="9" type="ORF">D0869_11556</name>
</gene>
<dbReference type="Pfam" id="PF01384">
    <property type="entry name" value="PHO4"/>
    <property type="match status" value="1"/>
</dbReference>
<keyword evidence="4 7" id="KW-0812">Transmembrane</keyword>
<evidence type="ECO:0000313" key="11">
    <source>
        <dbReference type="Proteomes" id="UP000281245"/>
    </source>
</evidence>
<evidence type="ECO:0000256" key="1">
    <source>
        <dbReference type="ARBA" id="ARBA00004141"/>
    </source>
</evidence>
<name>A0A3M6XXF5_HORWE</name>
<evidence type="ECO:0000313" key="10">
    <source>
        <dbReference type="EMBL" id="RMX95318.1"/>
    </source>
</evidence>
<evidence type="ECO:0000256" key="5">
    <source>
        <dbReference type="ARBA" id="ARBA00022989"/>
    </source>
</evidence>
<comment type="caution">
    <text evidence="10">The sequence shown here is derived from an EMBL/GenBank/DDBJ whole genome shotgun (WGS) entry which is preliminary data.</text>
</comment>
<protein>
    <recommendedName>
        <fullName evidence="7">Phosphate transporter</fullName>
    </recommendedName>
</protein>
<evidence type="ECO:0000256" key="7">
    <source>
        <dbReference type="RuleBase" id="RU363058"/>
    </source>
</evidence>
<comment type="similarity">
    <text evidence="7">Belongs to the inorganic phosphate transporter (PiT) (TC 2.A.20) family.</text>
</comment>
<dbReference type="InterPro" id="IPR001204">
    <property type="entry name" value="Phos_transporter"/>
</dbReference>
<keyword evidence="5 7" id="KW-1133">Transmembrane helix</keyword>
<evidence type="ECO:0000256" key="6">
    <source>
        <dbReference type="ARBA" id="ARBA00023136"/>
    </source>
</evidence>
<reference evidence="11 12" key="1">
    <citation type="journal article" date="2018" name="BMC Genomics">
        <title>Genomic evidence for intraspecific hybridization in a clonal and extremely halotolerant yeast.</title>
        <authorList>
            <person name="Gostincar C."/>
            <person name="Stajich J.E."/>
            <person name="Zupancic J."/>
            <person name="Zalar P."/>
            <person name="Gunde-Cimerman N."/>
        </authorList>
    </citation>
    <scope>NUCLEOTIDE SEQUENCE [LARGE SCALE GENOMIC DNA]</scope>
    <source>
        <strain evidence="10 12">EXF-6654</strain>
        <strain evidence="9 11">EXF-6656</strain>
    </source>
</reference>
<feature type="transmembrane region" description="Helical" evidence="7">
    <location>
        <begin position="215"/>
        <end position="238"/>
    </location>
</feature>
<dbReference type="EMBL" id="QWIK01001359">
    <property type="protein sequence ID" value="RMX95318.1"/>
    <property type="molecule type" value="Genomic_DNA"/>
</dbReference>
<evidence type="ECO:0000313" key="12">
    <source>
        <dbReference type="Proteomes" id="UP000282582"/>
    </source>
</evidence>
<feature type="transmembrane region" description="Helical" evidence="7">
    <location>
        <begin position="7"/>
        <end position="24"/>
    </location>
</feature>
<keyword evidence="2 7" id="KW-0813">Transport</keyword>
<feature type="transmembrane region" description="Helical" evidence="7">
    <location>
        <begin position="150"/>
        <end position="173"/>
    </location>
</feature>
<accession>A0A3M6XXF5</accession>
<evidence type="ECO:0000256" key="2">
    <source>
        <dbReference type="ARBA" id="ARBA00022448"/>
    </source>
</evidence>
<feature type="transmembrane region" description="Helical" evidence="7">
    <location>
        <begin position="185"/>
        <end position="203"/>
    </location>
</feature>
<keyword evidence="6 7" id="KW-0472">Membrane</keyword>
<dbReference type="PANTHER" id="PTHR11101:SF55">
    <property type="entry name" value="PHOSPHATE TRANSPORTER"/>
    <property type="match status" value="1"/>
</dbReference>
<dbReference type="Proteomes" id="UP000282582">
    <property type="component" value="Unassembled WGS sequence"/>
</dbReference>
<keyword evidence="3 7" id="KW-0592">Phosphate transport</keyword>
<dbReference type="GO" id="GO:0016020">
    <property type="term" value="C:membrane"/>
    <property type="evidence" value="ECO:0007669"/>
    <property type="project" value="UniProtKB-SubCell"/>
</dbReference>
<feature type="region of interest" description="Disordered" evidence="8">
    <location>
        <begin position="297"/>
        <end position="332"/>
    </location>
</feature>
<evidence type="ECO:0000256" key="4">
    <source>
        <dbReference type="ARBA" id="ARBA00022692"/>
    </source>
</evidence>
<feature type="transmembrane region" description="Helical" evidence="7">
    <location>
        <begin position="452"/>
        <end position="474"/>
    </location>
</feature>